<name>A0A1E7ZDP4_9ALTE</name>
<proteinExistence type="predicted"/>
<evidence type="ECO:0000313" key="3">
    <source>
        <dbReference type="Proteomes" id="UP000175691"/>
    </source>
</evidence>
<keyword evidence="3" id="KW-1185">Reference proteome</keyword>
<evidence type="ECO:0000256" key="1">
    <source>
        <dbReference type="SAM" id="Coils"/>
    </source>
</evidence>
<dbReference type="OrthoDB" id="6386690at2"/>
<gene>
    <name evidence="2" type="ORF">BFC18_07515</name>
</gene>
<dbReference type="RefSeq" id="WP_070124446.1">
    <property type="nucleotide sequence ID" value="NZ_MDHN01000013.1"/>
</dbReference>
<dbReference type="STRING" id="1656094.BFC18_07515"/>
<dbReference type="Proteomes" id="UP000175691">
    <property type="component" value="Unassembled WGS sequence"/>
</dbReference>
<accession>A0A1E7ZDP4</accession>
<sequence>MDVEEVFYVAVASGENTNYFRVTVKGKSVLGVAAYESGWFPSAAVDRLYGAGNIESVKSELANEKIKNAFDDAYVAAYDAYMKAAQNPASTDEEIAKHLLVLKRVRAVPGDGTPLPDGAKEIEYDPVSNLTLMHSGEKFVIAFSSNPDEVLNGIKTTAQNNETSRAILKLSQLAKGQEDAENVRLAKEKQNIERFASLLSARLTSTAGLLEEKTESDDEKKLAAQQLDELRTEVESLVTLTESSL</sequence>
<dbReference type="AlphaFoldDB" id="A0A1E7ZDP4"/>
<evidence type="ECO:0000313" key="2">
    <source>
        <dbReference type="EMBL" id="OFC71574.1"/>
    </source>
</evidence>
<keyword evidence="1" id="KW-0175">Coiled coil</keyword>
<reference evidence="2 3" key="1">
    <citation type="submission" date="2016-08" db="EMBL/GenBank/DDBJ databases">
        <authorList>
            <person name="Seilhamer J.J."/>
        </authorList>
    </citation>
    <scope>NUCLEOTIDE SEQUENCE [LARGE SCALE GENOMIC DNA]</scope>
    <source>
        <strain evidence="2 3">KCTC 42603</strain>
    </source>
</reference>
<dbReference type="EMBL" id="MDHN01000013">
    <property type="protein sequence ID" value="OFC71574.1"/>
    <property type="molecule type" value="Genomic_DNA"/>
</dbReference>
<comment type="caution">
    <text evidence="2">The sequence shown here is derived from an EMBL/GenBank/DDBJ whole genome shotgun (WGS) entry which is preliminary data.</text>
</comment>
<feature type="coiled-coil region" evidence="1">
    <location>
        <begin position="213"/>
        <end position="240"/>
    </location>
</feature>
<protein>
    <submittedName>
        <fullName evidence="2">Uncharacterized protein</fullName>
    </submittedName>
</protein>
<organism evidence="2 3">
    <name type="scientific">Alteromonas confluentis</name>
    <dbReference type="NCBI Taxonomy" id="1656094"/>
    <lineage>
        <taxon>Bacteria</taxon>
        <taxon>Pseudomonadati</taxon>
        <taxon>Pseudomonadota</taxon>
        <taxon>Gammaproteobacteria</taxon>
        <taxon>Alteromonadales</taxon>
        <taxon>Alteromonadaceae</taxon>
        <taxon>Alteromonas/Salinimonas group</taxon>
        <taxon>Alteromonas</taxon>
    </lineage>
</organism>